<reference evidence="1 2" key="1">
    <citation type="submission" date="2024-01" db="EMBL/GenBank/DDBJ databases">
        <authorList>
            <person name="Waweru B."/>
        </authorList>
    </citation>
    <scope>NUCLEOTIDE SEQUENCE [LARGE SCALE GENOMIC DNA]</scope>
</reference>
<dbReference type="AlphaFoldDB" id="A0AAV1SE64"/>
<gene>
    <name evidence="1" type="ORF">DCAF_LOCUS21438</name>
</gene>
<proteinExistence type="predicted"/>
<organism evidence="1 2">
    <name type="scientific">Dovyalis caffra</name>
    <dbReference type="NCBI Taxonomy" id="77055"/>
    <lineage>
        <taxon>Eukaryota</taxon>
        <taxon>Viridiplantae</taxon>
        <taxon>Streptophyta</taxon>
        <taxon>Embryophyta</taxon>
        <taxon>Tracheophyta</taxon>
        <taxon>Spermatophyta</taxon>
        <taxon>Magnoliopsida</taxon>
        <taxon>eudicotyledons</taxon>
        <taxon>Gunneridae</taxon>
        <taxon>Pentapetalae</taxon>
        <taxon>rosids</taxon>
        <taxon>fabids</taxon>
        <taxon>Malpighiales</taxon>
        <taxon>Salicaceae</taxon>
        <taxon>Flacourtieae</taxon>
        <taxon>Dovyalis</taxon>
    </lineage>
</organism>
<comment type="caution">
    <text evidence="1">The sequence shown here is derived from an EMBL/GenBank/DDBJ whole genome shotgun (WGS) entry which is preliminary data.</text>
</comment>
<sequence>MLWGMLLGYEGSLGCARGGYGCMIGYGYGTSYKDGDLTLCGVVRCLNMGEHKRILPIGYSRNARQGLLCVGLWCARLQELSNVSLWALAQFVVLLDIRRGYVKGLWVRNVDNGKGCEGCGLEVQRGDMGLLETNGGS</sequence>
<dbReference type="EMBL" id="CAWUPB010001173">
    <property type="protein sequence ID" value="CAK7348732.1"/>
    <property type="molecule type" value="Genomic_DNA"/>
</dbReference>
<name>A0AAV1SE64_9ROSI</name>
<accession>A0AAV1SE64</accession>
<evidence type="ECO:0000313" key="1">
    <source>
        <dbReference type="EMBL" id="CAK7348732.1"/>
    </source>
</evidence>
<protein>
    <submittedName>
        <fullName evidence="1">Uncharacterized protein</fullName>
    </submittedName>
</protein>
<dbReference type="Proteomes" id="UP001314170">
    <property type="component" value="Unassembled WGS sequence"/>
</dbReference>
<evidence type="ECO:0000313" key="2">
    <source>
        <dbReference type="Proteomes" id="UP001314170"/>
    </source>
</evidence>
<keyword evidence="2" id="KW-1185">Reference proteome</keyword>